<reference evidence="2" key="1">
    <citation type="submission" date="2025-08" db="UniProtKB">
        <authorList>
            <consortium name="RefSeq"/>
        </authorList>
    </citation>
    <scope>IDENTIFICATION</scope>
    <source>
        <strain evidence="2">Wakin</strain>
        <tissue evidence="2">Muscle</tissue>
    </source>
</reference>
<dbReference type="KEGG" id="caua:113078146"/>
<sequence>MQLRLAQKREVRFFCQCSMNFNQRMYAIVEFSEEGTCEMVPDIWLFMKDEVQYCYWPPMNATKKVQKIELPDKENWAKHRVRVFAKTDDYERAKQWSKKAAVQSSLESCDDSPKGKDDQCVSAALMKTHHLCLVGGPNPGENTRRVMRAVASYGVWKEFSLKGKKVKRPLQNLIIMKILIKAVMRSNPGIQQAKVEDIVADTLKHTPARCQNSVF</sequence>
<dbReference type="PANTHER" id="PTHR34153:SF2">
    <property type="entry name" value="SI:CH211-262H13.3-RELATED"/>
    <property type="match status" value="1"/>
</dbReference>
<name>A0A6P6NDI4_CARAU</name>
<dbReference type="PANTHER" id="PTHR34153">
    <property type="entry name" value="SI:CH211-262H13.3-RELATED-RELATED"/>
    <property type="match status" value="1"/>
</dbReference>
<evidence type="ECO:0000313" key="1">
    <source>
        <dbReference type="Proteomes" id="UP000515129"/>
    </source>
</evidence>
<dbReference type="OrthoDB" id="8960366at2759"/>
<proteinExistence type="predicted"/>
<evidence type="ECO:0000313" key="2">
    <source>
        <dbReference type="RefSeq" id="XP_026106251.1"/>
    </source>
</evidence>
<gene>
    <name evidence="2" type="primary">LOC113078146</name>
</gene>
<organism evidence="1 2">
    <name type="scientific">Carassius auratus</name>
    <name type="common">Goldfish</name>
    <dbReference type="NCBI Taxonomy" id="7957"/>
    <lineage>
        <taxon>Eukaryota</taxon>
        <taxon>Metazoa</taxon>
        <taxon>Chordata</taxon>
        <taxon>Craniata</taxon>
        <taxon>Vertebrata</taxon>
        <taxon>Euteleostomi</taxon>
        <taxon>Actinopterygii</taxon>
        <taxon>Neopterygii</taxon>
        <taxon>Teleostei</taxon>
        <taxon>Ostariophysi</taxon>
        <taxon>Cypriniformes</taxon>
        <taxon>Cyprinidae</taxon>
        <taxon>Cyprininae</taxon>
        <taxon>Carassius</taxon>
    </lineage>
</organism>
<dbReference type="Proteomes" id="UP000515129">
    <property type="component" value="Unplaced"/>
</dbReference>
<dbReference type="RefSeq" id="XP_026106251.1">
    <property type="nucleotide sequence ID" value="XM_026250466.1"/>
</dbReference>
<accession>A0A6P6NDI4</accession>
<dbReference type="AlphaFoldDB" id="A0A6P6NDI4"/>
<keyword evidence="1" id="KW-1185">Reference proteome</keyword>
<protein>
    <submittedName>
        <fullName evidence="2">Uncharacterized protein LOC113078146</fullName>
    </submittedName>
</protein>
<dbReference type="GeneID" id="113078146"/>